<gene>
    <name evidence="4" type="ORF">O181_129823</name>
</gene>
<evidence type="ECO:0000256" key="1">
    <source>
        <dbReference type="ARBA" id="ARBA00022884"/>
    </source>
</evidence>
<dbReference type="Gene3D" id="3.30.420.10">
    <property type="entry name" value="Ribonuclease H-like superfamily/Ribonuclease H"/>
    <property type="match status" value="1"/>
</dbReference>
<dbReference type="InterPro" id="IPR012337">
    <property type="entry name" value="RNaseH-like_sf"/>
</dbReference>
<feature type="domain" description="Chromo" evidence="2">
    <location>
        <begin position="285"/>
        <end position="346"/>
    </location>
</feature>
<evidence type="ECO:0000313" key="4">
    <source>
        <dbReference type="EMBL" id="MBW0590108.1"/>
    </source>
</evidence>
<reference evidence="4" key="1">
    <citation type="submission" date="2021-03" db="EMBL/GenBank/DDBJ databases">
        <title>Draft genome sequence of rust myrtle Austropuccinia psidii MF-1, a brazilian biotype.</title>
        <authorList>
            <person name="Quecine M.C."/>
            <person name="Pachon D.M.R."/>
            <person name="Bonatelli M.L."/>
            <person name="Correr F.H."/>
            <person name="Franceschini L.M."/>
            <person name="Leite T.F."/>
            <person name="Margarido G.R.A."/>
            <person name="Almeida C.A."/>
            <person name="Ferrarezi J.A."/>
            <person name="Labate C.A."/>
        </authorList>
    </citation>
    <scope>NUCLEOTIDE SEQUENCE</scope>
    <source>
        <strain evidence="4">MF-1</strain>
    </source>
</reference>
<feature type="domain" description="Integrase catalytic" evidence="3">
    <location>
        <begin position="20"/>
        <end position="174"/>
    </location>
</feature>
<protein>
    <submittedName>
        <fullName evidence="4">Uncharacterized protein</fullName>
    </submittedName>
</protein>
<dbReference type="InterPro" id="IPR036397">
    <property type="entry name" value="RNaseH_sf"/>
</dbReference>
<dbReference type="Gene3D" id="2.40.50.40">
    <property type="match status" value="1"/>
</dbReference>
<dbReference type="InterPro" id="IPR001584">
    <property type="entry name" value="Integrase_cat-core"/>
</dbReference>
<feature type="non-terminal residue" evidence="4">
    <location>
        <position position="1"/>
    </location>
</feature>
<dbReference type="SMART" id="SM00298">
    <property type="entry name" value="CHROMO"/>
    <property type="match status" value="1"/>
</dbReference>
<dbReference type="InterPro" id="IPR023780">
    <property type="entry name" value="Chromo_domain"/>
</dbReference>
<sequence length="349" mass="39985">CSRNKNIHKKKFGLLKPLPIPNGPWICLSMDFITQLPLSDSFDSILVIVDRIPKMAVFIPTMSSINSLDLAHIFSKNGLPSSIVSDRGSLFVSSFWTNLCQQLNISRDLSTAYHPETDGQTERVNQILEQYLRMYFSYHQDDWNTWLPLAEFSYNNSDHSSTKQSPFFTVYGNNTHFDSVHITQDTPAGNLSTKIQSVKQDVKRELEVAINRFKRYADKSRASPPVFNPGDMVWLSSKNIKSTRPTKKLSERWLGSFPILKKTSTIPNRHQEPPPPIIIEEEEEWEVSQILDSKLKRGKSGYLVEWKGFSQDSEISTWEPAENLKNFPEMVKDFHSLYPDKPGPNSSRA</sequence>
<dbReference type="InterPro" id="IPR016197">
    <property type="entry name" value="Chromo-like_dom_sf"/>
</dbReference>
<dbReference type="InterPro" id="IPR000953">
    <property type="entry name" value="Chromo/chromo_shadow_dom"/>
</dbReference>
<dbReference type="GO" id="GO:0006338">
    <property type="term" value="P:chromatin remodeling"/>
    <property type="evidence" value="ECO:0007669"/>
    <property type="project" value="UniProtKB-ARBA"/>
</dbReference>
<dbReference type="EMBL" id="AVOT02137030">
    <property type="protein sequence ID" value="MBW0590108.1"/>
    <property type="molecule type" value="Genomic_DNA"/>
</dbReference>
<dbReference type="PANTHER" id="PTHR37984">
    <property type="entry name" value="PROTEIN CBG26694"/>
    <property type="match status" value="1"/>
</dbReference>
<keyword evidence="1" id="KW-0694">RNA-binding</keyword>
<comment type="caution">
    <text evidence="4">The sequence shown here is derived from an EMBL/GenBank/DDBJ whole genome shotgun (WGS) entry which is preliminary data.</text>
</comment>
<name>A0A9Q3KYV4_9BASI</name>
<dbReference type="GO" id="GO:0003723">
    <property type="term" value="F:RNA binding"/>
    <property type="evidence" value="ECO:0007669"/>
    <property type="project" value="UniProtKB-KW"/>
</dbReference>
<evidence type="ECO:0000259" key="2">
    <source>
        <dbReference type="PROSITE" id="PS50013"/>
    </source>
</evidence>
<keyword evidence="5" id="KW-1185">Reference proteome</keyword>
<dbReference type="PROSITE" id="PS50013">
    <property type="entry name" value="CHROMO_2"/>
    <property type="match status" value="1"/>
</dbReference>
<proteinExistence type="predicted"/>
<dbReference type="PROSITE" id="PS50994">
    <property type="entry name" value="INTEGRASE"/>
    <property type="match status" value="1"/>
</dbReference>
<accession>A0A9Q3KYV4</accession>
<dbReference type="SUPFAM" id="SSF53098">
    <property type="entry name" value="Ribonuclease H-like"/>
    <property type="match status" value="1"/>
</dbReference>
<organism evidence="4 5">
    <name type="scientific">Austropuccinia psidii MF-1</name>
    <dbReference type="NCBI Taxonomy" id="1389203"/>
    <lineage>
        <taxon>Eukaryota</taxon>
        <taxon>Fungi</taxon>
        <taxon>Dikarya</taxon>
        <taxon>Basidiomycota</taxon>
        <taxon>Pucciniomycotina</taxon>
        <taxon>Pucciniomycetes</taxon>
        <taxon>Pucciniales</taxon>
        <taxon>Sphaerophragmiaceae</taxon>
        <taxon>Austropuccinia</taxon>
    </lineage>
</organism>
<dbReference type="AlphaFoldDB" id="A0A9Q3KYV4"/>
<dbReference type="OrthoDB" id="2505288at2759"/>
<dbReference type="InterPro" id="IPR050951">
    <property type="entry name" value="Retrovirus_Pol_polyprotein"/>
</dbReference>
<dbReference type="Pfam" id="PF00385">
    <property type="entry name" value="Chromo"/>
    <property type="match status" value="1"/>
</dbReference>
<dbReference type="PANTHER" id="PTHR37984:SF15">
    <property type="entry name" value="INTEGRASE CATALYTIC DOMAIN-CONTAINING PROTEIN"/>
    <property type="match status" value="1"/>
</dbReference>
<dbReference type="GO" id="GO:0005634">
    <property type="term" value="C:nucleus"/>
    <property type="evidence" value="ECO:0007669"/>
    <property type="project" value="UniProtKB-ARBA"/>
</dbReference>
<evidence type="ECO:0000259" key="3">
    <source>
        <dbReference type="PROSITE" id="PS50994"/>
    </source>
</evidence>
<dbReference type="GO" id="GO:0015074">
    <property type="term" value="P:DNA integration"/>
    <property type="evidence" value="ECO:0007669"/>
    <property type="project" value="InterPro"/>
</dbReference>
<dbReference type="Proteomes" id="UP000765509">
    <property type="component" value="Unassembled WGS sequence"/>
</dbReference>
<dbReference type="SUPFAM" id="SSF54160">
    <property type="entry name" value="Chromo domain-like"/>
    <property type="match status" value="1"/>
</dbReference>
<evidence type="ECO:0000313" key="5">
    <source>
        <dbReference type="Proteomes" id="UP000765509"/>
    </source>
</evidence>
<dbReference type="CDD" id="cd00024">
    <property type="entry name" value="CD_CSD"/>
    <property type="match status" value="1"/>
</dbReference>